<evidence type="ECO:0000256" key="3">
    <source>
        <dbReference type="ARBA" id="ARBA00022448"/>
    </source>
</evidence>
<sequence>MNSEYFLLFLSGLKYTLLVCFGALILGIVAGGVLYFILSLNNQICRTLYRLYILIFRGTPLLVQVYLVFYGGPYIGLTLTSIEVGIIGLGMYVSAYFAEIYRIGFKNIPKGQIESAVDLGFSKTQILFHIQIPQMLGLIIPPITNQTIILVKESAILSIITVPELMTAATRMATETFRVVEPYLTLALAYWFITFCVSKVGIWAERKTTHYLNS</sequence>
<evidence type="ECO:0000256" key="8">
    <source>
        <dbReference type="ARBA" id="ARBA00023136"/>
    </source>
</evidence>
<feature type="transmembrane region" description="Helical" evidence="9">
    <location>
        <begin position="15"/>
        <end position="37"/>
    </location>
</feature>
<dbReference type="InterPro" id="IPR035906">
    <property type="entry name" value="MetI-like_sf"/>
</dbReference>
<dbReference type="PROSITE" id="PS50928">
    <property type="entry name" value="ABC_TM1"/>
    <property type="match status" value="1"/>
</dbReference>
<reference evidence="11 12" key="1">
    <citation type="submission" date="2014-11" db="EMBL/GenBank/DDBJ databases">
        <title>Pan-genome of Gallibacterium spp.</title>
        <authorList>
            <person name="Kudirkiene E."/>
            <person name="Bojesen A.M."/>
        </authorList>
    </citation>
    <scope>NUCLEOTIDE SEQUENCE [LARGE SCALE GENOMIC DNA]</scope>
    <source>
        <strain evidence="11 12">F151</strain>
    </source>
</reference>
<keyword evidence="4" id="KW-1003">Cell membrane</keyword>
<feature type="domain" description="ABC transmembrane type-1" evidence="10">
    <location>
        <begin position="13"/>
        <end position="201"/>
    </location>
</feature>
<dbReference type="Proteomes" id="UP000243558">
    <property type="component" value="Unassembled WGS sequence"/>
</dbReference>
<feature type="transmembrane region" description="Helical" evidence="9">
    <location>
        <begin position="75"/>
        <end position="98"/>
    </location>
</feature>
<dbReference type="GO" id="GO:0022857">
    <property type="term" value="F:transmembrane transporter activity"/>
    <property type="evidence" value="ECO:0007669"/>
    <property type="project" value="InterPro"/>
</dbReference>
<dbReference type="AlphaFoldDB" id="A0A1A7NMW2"/>
<keyword evidence="8 9" id="KW-0472">Membrane</keyword>
<dbReference type="CDD" id="cd06261">
    <property type="entry name" value="TM_PBP2"/>
    <property type="match status" value="1"/>
</dbReference>
<dbReference type="InterPro" id="IPR010065">
    <property type="entry name" value="AA_ABC_transptr_permease_3TM"/>
</dbReference>
<dbReference type="PANTHER" id="PTHR30614">
    <property type="entry name" value="MEMBRANE COMPONENT OF AMINO ACID ABC TRANSPORTER"/>
    <property type="match status" value="1"/>
</dbReference>
<keyword evidence="7 9" id="KW-1133">Transmembrane helix</keyword>
<dbReference type="NCBIfam" id="TIGR01726">
    <property type="entry name" value="HEQRo_perm_3TM"/>
    <property type="match status" value="1"/>
</dbReference>
<evidence type="ECO:0000256" key="7">
    <source>
        <dbReference type="ARBA" id="ARBA00022989"/>
    </source>
</evidence>
<dbReference type="OrthoDB" id="6580405at2"/>
<comment type="similarity">
    <text evidence="2">Belongs to the binding-protein-dependent transport system permease family. HisMQ subfamily.</text>
</comment>
<dbReference type="Gene3D" id="1.10.3720.10">
    <property type="entry name" value="MetI-like"/>
    <property type="match status" value="1"/>
</dbReference>
<evidence type="ECO:0000313" key="11">
    <source>
        <dbReference type="EMBL" id="OBW90950.1"/>
    </source>
</evidence>
<dbReference type="RefSeq" id="WP_065239786.1">
    <property type="nucleotide sequence ID" value="NZ_JTJM01000046.1"/>
</dbReference>
<proteinExistence type="inferred from homology"/>
<feature type="transmembrane region" description="Helical" evidence="9">
    <location>
        <begin position="49"/>
        <end position="69"/>
    </location>
</feature>
<evidence type="ECO:0000256" key="9">
    <source>
        <dbReference type="RuleBase" id="RU363032"/>
    </source>
</evidence>
<evidence type="ECO:0000256" key="2">
    <source>
        <dbReference type="ARBA" id="ARBA00010072"/>
    </source>
</evidence>
<evidence type="ECO:0000256" key="6">
    <source>
        <dbReference type="ARBA" id="ARBA00022970"/>
    </source>
</evidence>
<evidence type="ECO:0000256" key="1">
    <source>
        <dbReference type="ARBA" id="ARBA00004429"/>
    </source>
</evidence>
<dbReference type="EMBL" id="JTJM01000046">
    <property type="protein sequence ID" value="OBW90950.1"/>
    <property type="molecule type" value="Genomic_DNA"/>
</dbReference>
<comment type="subcellular location">
    <subcellularLocation>
        <location evidence="1">Cell inner membrane</location>
        <topology evidence="1">Multi-pass membrane protein</topology>
    </subcellularLocation>
    <subcellularLocation>
        <location evidence="9">Cell membrane</location>
        <topology evidence="9">Multi-pass membrane protein</topology>
    </subcellularLocation>
</comment>
<dbReference type="GO" id="GO:0006865">
    <property type="term" value="P:amino acid transport"/>
    <property type="evidence" value="ECO:0007669"/>
    <property type="project" value="UniProtKB-KW"/>
</dbReference>
<keyword evidence="12" id="KW-1185">Reference proteome</keyword>
<accession>A0A1A7NMW2</accession>
<dbReference type="PANTHER" id="PTHR30614:SF0">
    <property type="entry name" value="L-CYSTINE TRANSPORT SYSTEM PERMEASE PROTEIN TCYL"/>
    <property type="match status" value="1"/>
</dbReference>
<name>A0A1A7NMW2_9PAST</name>
<keyword evidence="5 9" id="KW-0812">Transmembrane</keyword>
<comment type="caution">
    <text evidence="11">The sequence shown here is derived from an EMBL/GenBank/DDBJ whole genome shotgun (WGS) entry which is preliminary data.</text>
</comment>
<organism evidence="11 12">
    <name type="scientific">Gallibacterium genomosp. 3</name>
    <dbReference type="NCBI Taxonomy" id="505345"/>
    <lineage>
        <taxon>Bacteria</taxon>
        <taxon>Pseudomonadati</taxon>
        <taxon>Pseudomonadota</taxon>
        <taxon>Gammaproteobacteria</taxon>
        <taxon>Pasteurellales</taxon>
        <taxon>Pasteurellaceae</taxon>
        <taxon>Gallibacterium</taxon>
    </lineage>
</organism>
<evidence type="ECO:0000259" key="10">
    <source>
        <dbReference type="PROSITE" id="PS50928"/>
    </source>
</evidence>
<feature type="transmembrane region" description="Helical" evidence="9">
    <location>
        <begin position="183"/>
        <end position="204"/>
    </location>
</feature>
<evidence type="ECO:0000313" key="12">
    <source>
        <dbReference type="Proteomes" id="UP000243558"/>
    </source>
</evidence>
<gene>
    <name evidence="11" type="ORF">QV01_09145</name>
</gene>
<keyword evidence="3 9" id="KW-0813">Transport</keyword>
<dbReference type="GO" id="GO:0043190">
    <property type="term" value="C:ATP-binding cassette (ABC) transporter complex"/>
    <property type="evidence" value="ECO:0007669"/>
    <property type="project" value="InterPro"/>
</dbReference>
<dbReference type="InterPro" id="IPR043429">
    <property type="entry name" value="ArtM/GltK/GlnP/TcyL/YhdX-like"/>
</dbReference>
<dbReference type="InterPro" id="IPR000515">
    <property type="entry name" value="MetI-like"/>
</dbReference>
<dbReference type="Pfam" id="PF00528">
    <property type="entry name" value="BPD_transp_1"/>
    <property type="match status" value="1"/>
</dbReference>
<keyword evidence="6" id="KW-0029">Amino-acid transport</keyword>
<dbReference type="PATRIC" id="fig|505345.7.peg.1820"/>
<protein>
    <submittedName>
        <fullName evidence="11">Polar amino acid ABC transporter permease</fullName>
    </submittedName>
</protein>
<evidence type="ECO:0000256" key="5">
    <source>
        <dbReference type="ARBA" id="ARBA00022692"/>
    </source>
</evidence>
<dbReference type="SUPFAM" id="SSF161098">
    <property type="entry name" value="MetI-like"/>
    <property type="match status" value="1"/>
</dbReference>
<evidence type="ECO:0000256" key="4">
    <source>
        <dbReference type="ARBA" id="ARBA00022475"/>
    </source>
</evidence>